<accession>A0A5Q6RPZ7</accession>
<organism evidence="1 2">
    <name type="scientific">Mumia zhuanghuii</name>
    <dbReference type="NCBI Taxonomy" id="2585211"/>
    <lineage>
        <taxon>Bacteria</taxon>
        <taxon>Bacillati</taxon>
        <taxon>Actinomycetota</taxon>
        <taxon>Actinomycetes</taxon>
        <taxon>Propionibacteriales</taxon>
        <taxon>Nocardioidaceae</taxon>
        <taxon>Mumia</taxon>
    </lineage>
</organism>
<proteinExistence type="predicted"/>
<dbReference type="AlphaFoldDB" id="A0A5Q6RPZ7"/>
<reference evidence="1 2" key="1">
    <citation type="submission" date="2019-09" db="EMBL/GenBank/DDBJ databases">
        <title>Mumia zhuanghuii sp. nov. isolated from the intestinal contents of plateau pika (Ochotona curzoniae) in the Qinghai-Tibet plateau of China.</title>
        <authorList>
            <person name="Tian Z."/>
        </authorList>
    </citation>
    <scope>NUCLEOTIDE SEQUENCE [LARGE SCALE GENOMIC DNA]</scope>
    <source>
        <strain evidence="2">350</strain>
    </source>
</reference>
<dbReference type="OrthoDB" id="3831138at2"/>
<dbReference type="EMBL" id="VDFQ02000006">
    <property type="protein sequence ID" value="KAA1420112.1"/>
    <property type="molecule type" value="Genomic_DNA"/>
</dbReference>
<sequence length="109" mass="11290">MSDIDRTITAVGVRRSEGGRLPSPGHVLVVADVSVSSRGQGVVIGSLPAVFVASDGSEHRALPVDASSATAVLEPYTTRPVRVLFDVPRKVALSGQVRFAASLPRTIAG</sequence>
<dbReference type="Proteomes" id="UP000307768">
    <property type="component" value="Unassembled WGS sequence"/>
</dbReference>
<dbReference type="RefSeq" id="WP_149771336.1">
    <property type="nucleotide sequence ID" value="NZ_VDFQ02000006.1"/>
</dbReference>
<name>A0A5Q6RPZ7_9ACTN</name>
<gene>
    <name evidence="1" type="ORF">FE697_019750</name>
</gene>
<comment type="caution">
    <text evidence="1">The sequence shown here is derived from an EMBL/GenBank/DDBJ whole genome shotgun (WGS) entry which is preliminary data.</text>
</comment>
<protein>
    <submittedName>
        <fullName evidence="1">Uncharacterized protein</fullName>
    </submittedName>
</protein>
<evidence type="ECO:0000313" key="2">
    <source>
        <dbReference type="Proteomes" id="UP000307768"/>
    </source>
</evidence>
<evidence type="ECO:0000313" key="1">
    <source>
        <dbReference type="EMBL" id="KAA1420112.1"/>
    </source>
</evidence>